<proteinExistence type="predicted"/>
<dbReference type="Gene3D" id="1.10.1760.20">
    <property type="match status" value="1"/>
</dbReference>
<feature type="transmembrane region" description="Helical" evidence="1">
    <location>
        <begin position="74"/>
        <end position="93"/>
    </location>
</feature>
<protein>
    <recommendedName>
        <fullName evidence="3">ECF transporter S component</fullName>
    </recommendedName>
</protein>
<evidence type="ECO:0000313" key="2">
    <source>
        <dbReference type="EMBL" id="MPM34803.1"/>
    </source>
</evidence>
<feature type="transmembrane region" description="Helical" evidence="1">
    <location>
        <begin position="131"/>
        <end position="157"/>
    </location>
</feature>
<name>A0A644Z7W0_9ZZZZ</name>
<evidence type="ECO:0008006" key="3">
    <source>
        <dbReference type="Google" id="ProtNLM"/>
    </source>
</evidence>
<comment type="caution">
    <text evidence="2">The sequence shown here is derived from an EMBL/GenBank/DDBJ whole genome shotgun (WGS) entry which is preliminary data.</text>
</comment>
<keyword evidence="1" id="KW-1133">Transmembrane helix</keyword>
<dbReference type="Pfam" id="PF12822">
    <property type="entry name" value="ECF_trnsprt"/>
    <property type="match status" value="1"/>
</dbReference>
<gene>
    <name evidence="2" type="ORF">SDC9_81390</name>
</gene>
<feature type="transmembrane region" description="Helical" evidence="1">
    <location>
        <begin position="40"/>
        <end position="62"/>
    </location>
</feature>
<evidence type="ECO:0000256" key="1">
    <source>
        <dbReference type="SAM" id="Phobius"/>
    </source>
</evidence>
<sequence length="167" mass="18040">MKSNFNTRKLVLLSLFIALSFVGANIKVFGSIAFDSMPAYFATILMGPVCGAIVAVMGHLFTSLLSGFPLSLPVHLIIAVNMGITMVATFYAYKFLRKNGFFIAAAGAIVVGTVFNGPISTLTLLPILGNMIYGLIPVLTLVSAINVLLAFMVYYFIPKSIKEKFEN</sequence>
<dbReference type="GO" id="GO:0022857">
    <property type="term" value="F:transmembrane transporter activity"/>
    <property type="evidence" value="ECO:0007669"/>
    <property type="project" value="InterPro"/>
</dbReference>
<feature type="transmembrane region" description="Helical" evidence="1">
    <location>
        <begin position="99"/>
        <end position="119"/>
    </location>
</feature>
<keyword evidence="1" id="KW-0472">Membrane</keyword>
<accession>A0A644Z7W0</accession>
<reference evidence="2" key="1">
    <citation type="submission" date="2019-08" db="EMBL/GenBank/DDBJ databases">
        <authorList>
            <person name="Kucharzyk K."/>
            <person name="Murdoch R.W."/>
            <person name="Higgins S."/>
            <person name="Loffler F."/>
        </authorList>
    </citation>
    <scope>NUCLEOTIDE SEQUENCE</scope>
</reference>
<organism evidence="2">
    <name type="scientific">bioreactor metagenome</name>
    <dbReference type="NCBI Taxonomy" id="1076179"/>
    <lineage>
        <taxon>unclassified sequences</taxon>
        <taxon>metagenomes</taxon>
        <taxon>ecological metagenomes</taxon>
    </lineage>
</organism>
<dbReference type="EMBL" id="VSSQ01007084">
    <property type="protein sequence ID" value="MPM34803.1"/>
    <property type="molecule type" value="Genomic_DNA"/>
</dbReference>
<dbReference type="AlphaFoldDB" id="A0A644Z7W0"/>
<dbReference type="InterPro" id="IPR024529">
    <property type="entry name" value="ECF_trnsprt_substrate-spec"/>
</dbReference>
<keyword evidence="1" id="KW-0812">Transmembrane</keyword>